<dbReference type="PANTHER" id="PTHR11739">
    <property type="entry name" value="CITRATE SYNTHASE"/>
    <property type="match status" value="1"/>
</dbReference>
<gene>
    <name evidence="5" type="ORF">ACFP2V_03225</name>
</gene>
<organism evidence="5 6">
    <name type="scientific">Streptomyces incanus</name>
    <dbReference type="NCBI Taxonomy" id="887453"/>
    <lineage>
        <taxon>Bacteria</taxon>
        <taxon>Bacillati</taxon>
        <taxon>Actinomycetota</taxon>
        <taxon>Actinomycetes</taxon>
        <taxon>Kitasatosporales</taxon>
        <taxon>Streptomycetaceae</taxon>
        <taxon>Streptomyces</taxon>
    </lineage>
</organism>
<sequence length="258" mass="27808">MTGSRTHIATSDATSITVRGKDLCEDLIGRHSFTDMIYFLSVGRMPTPPEARVLDACLVTLMEHGWTPTSIITRLAADSVPDDVQVAIAAGLLTVGPVFAGTMEGCAQLLVEGLESDEDPDTYCTRVAAEYVSAKRPVPGFGHRLHRPDDPRAVRLLQVAEEDGINGRYVDLLQRLSRAVDTARGGRHLTINATGAIAALFLEIGIPLRAGRGLAVVSRAGGLLGHVVEEFTEPSARTIWQLTREGIPYSDPQETSHD</sequence>
<evidence type="ECO:0000256" key="3">
    <source>
        <dbReference type="ARBA" id="ARBA00012972"/>
    </source>
</evidence>
<dbReference type="Gene3D" id="1.10.230.10">
    <property type="entry name" value="Cytochrome P450-Terp, domain 2"/>
    <property type="match status" value="1"/>
</dbReference>
<dbReference type="InterPro" id="IPR016142">
    <property type="entry name" value="Citrate_synth-like_lrg_a-sub"/>
</dbReference>
<comment type="pathway">
    <text evidence="1">Carbohydrate metabolism; tricarboxylic acid cycle.</text>
</comment>
<evidence type="ECO:0000256" key="2">
    <source>
        <dbReference type="ARBA" id="ARBA00010566"/>
    </source>
</evidence>
<dbReference type="PANTHER" id="PTHR11739:SF4">
    <property type="entry name" value="CITRATE SYNTHASE, PEROXISOMAL"/>
    <property type="match status" value="1"/>
</dbReference>
<dbReference type="EMBL" id="JBHSPC010000011">
    <property type="protein sequence ID" value="MFC5669161.1"/>
    <property type="molecule type" value="Genomic_DNA"/>
</dbReference>
<dbReference type="GO" id="GO:0016829">
    <property type="term" value="F:lyase activity"/>
    <property type="evidence" value="ECO:0007669"/>
    <property type="project" value="UniProtKB-KW"/>
</dbReference>
<accession>A0ABW0XJB9</accession>
<keyword evidence="4" id="KW-0808">Transferase</keyword>
<dbReference type="EC" id="2.3.3.16" evidence="3"/>
<dbReference type="InterPro" id="IPR016143">
    <property type="entry name" value="Citrate_synth-like_sm_a-sub"/>
</dbReference>
<dbReference type="Gene3D" id="1.10.580.10">
    <property type="entry name" value="Citrate Synthase, domain 1"/>
    <property type="match status" value="1"/>
</dbReference>
<dbReference type="Pfam" id="PF00285">
    <property type="entry name" value="Citrate_synt"/>
    <property type="match status" value="1"/>
</dbReference>
<comment type="caution">
    <text evidence="5">The sequence shown here is derived from an EMBL/GenBank/DDBJ whole genome shotgun (WGS) entry which is preliminary data.</text>
</comment>
<evidence type="ECO:0000256" key="1">
    <source>
        <dbReference type="ARBA" id="ARBA00005163"/>
    </source>
</evidence>
<protein>
    <recommendedName>
        <fullName evidence="3">citrate synthase (unknown stereospecificity)</fullName>
        <ecNumber evidence="3">2.3.3.16</ecNumber>
    </recommendedName>
</protein>
<dbReference type="SUPFAM" id="SSF48256">
    <property type="entry name" value="Citrate synthase"/>
    <property type="match status" value="1"/>
</dbReference>
<comment type="similarity">
    <text evidence="2">Belongs to the citrate synthase family.</text>
</comment>
<dbReference type="InterPro" id="IPR036969">
    <property type="entry name" value="Citrate_synthase_sf"/>
</dbReference>
<evidence type="ECO:0000256" key="4">
    <source>
        <dbReference type="ARBA" id="ARBA00022679"/>
    </source>
</evidence>
<reference evidence="6" key="1">
    <citation type="journal article" date="2019" name="Int. J. Syst. Evol. Microbiol.">
        <title>The Global Catalogue of Microorganisms (GCM) 10K type strain sequencing project: providing services to taxonomists for standard genome sequencing and annotation.</title>
        <authorList>
            <consortium name="The Broad Institute Genomics Platform"/>
            <consortium name="The Broad Institute Genome Sequencing Center for Infectious Disease"/>
            <person name="Wu L."/>
            <person name="Ma J."/>
        </authorList>
    </citation>
    <scope>NUCLEOTIDE SEQUENCE [LARGE SCALE GENOMIC DNA]</scope>
    <source>
        <strain evidence="6">JCM 13852</strain>
    </source>
</reference>
<evidence type="ECO:0000313" key="5">
    <source>
        <dbReference type="EMBL" id="MFC5669161.1"/>
    </source>
</evidence>
<keyword evidence="6" id="KW-1185">Reference proteome</keyword>
<keyword evidence="5" id="KW-0456">Lyase</keyword>
<dbReference type="Proteomes" id="UP001596183">
    <property type="component" value="Unassembled WGS sequence"/>
</dbReference>
<proteinExistence type="inferred from homology"/>
<dbReference type="RefSeq" id="WP_381204973.1">
    <property type="nucleotide sequence ID" value="NZ_JBHSPC010000011.1"/>
</dbReference>
<dbReference type="NCBIfam" id="NF004868">
    <property type="entry name" value="PRK06224.1-5"/>
    <property type="match status" value="1"/>
</dbReference>
<evidence type="ECO:0000313" key="6">
    <source>
        <dbReference type="Proteomes" id="UP001596183"/>
    </source>
</evidence>
<name>A0ABW0XJB9_9ACTN</name>
<dbReference type="InterPro" id="IPR002020">
    <property type="entry name" value="Citrate_synthase"/>
</dbReference>
<dbReference type="CDD" id="cd06100">
    <property type="entry name" value="CCL_ACL-C"/>
    <property type="match status" value="1"/>
</dbReference>